<dbReference type="AlphaFoldDB" id="A0A1H6VDY9"/>
<feature type="domain" description="PTS EIIB type-1" evidence="7">
    <location>
        <begin position="33"/>
        <end position="108"/>
    </location>
</feature>
<dbReference type="SUPFAM" id="SSF55604">
    <property type="entry name" value="Glucose permease domain IIB"/>
    <property type="match status" value="1"/>
</dbReference>
<dbReference type="GO" id="GO:0009401">
    <property type="term" value="P:phosphoenolpyruvate-dependent sugar phosphotransferase system"/>
    <property type="evidence" value="ECO:0007669"/>
    <property type="project" value="UniProtKB-KW"/>
</dbReference>
<dbReference type="GeneID" id="54121451"/>
<dbReference type="eggNOG" id="ENOG5030J44">
    <property type="taxonomic scope" value="Bacteria"/>
</dbReference>
<reference evidence="9" key="1">
    <citation type="submission" date="2016-10" db="EMBL/GenBank/DDBJ databases">
        <authorList>
            <person name="Varghese N."/>
        </authorList>
    </citation>
    <scope>NUCLEOTIDE SEQUENCE [LARGE SCALE GENOMIC DNA]</scope>
    <source>
        <strain evidence="9">DSM 20406</strain>
    </source>
</reference>
<evidence type="ECO:0000256" key="6">
    <source>
        <dbReference type="SAM" id="Phobius"/>
    </source>
</evidence>
<dbReference type="InterPro" id="IPR001996">
    <property type="entry name" value="PTS_IIB_1"/>
</dbReference>
<dbReference type="STRING" id="322505.SAMN04487836_13127"/>
<proteinExistence type="predicted"/>
<evidence type="ECO:0000313" key="9">
    <source>
        <dbReference type="Proteomes" id="UP000183028"/>
    </source>
</evidence>
<keyword evidence="3 8" id="KW-0808">Transferase</keyword>
<keyword evidence="2" id="KW-0762">Sugar transport</keyword>
<evidence type="ECO:0000256" key="5">
    <source>
        <dbReference type="PROSITE-ProRule" id="PRU00421"/>
    </source>
</evidence>
<dbReference type="GO" id="GO:0015764">
    <property type="term" value="P:N-acetylglucosamine transport"/>
    <property type="evidence" value="ECO:0007669"/>
    <property type="project" value="TreeGrafter"/>
</dbReference>
<evidence type="ECO:0000313" key="8">
    <source>
        <dbReference type="EMBL" id="SEI98830.1"/>
    </source>
</evidence>
<name>A0A1H6VDY9_9FIRM</name>
<dbReference type="GO" id="GO:0090563">
    <property type="term" value="F:protein-phosphocysteine-sugar phosphotransferase activity"/>
    <property type="evidence" value="ECO:0007669"/>
    <property type="project" value="TreeGrafter"/>
</dbReference>
<feature type="transmembrane region" description="Helical" evidence="6">
    <location>
        <begin position="6"/>
        <end position="23"/>
    </location>
</feature>
<dbReference type="InterPro" id="IPR036878">
    <property type="entry name" value="Glu_permease_IIB"/>
</dbReference>
<accession>A0A1H6VDY9</accession>
<dbReference type="GO" id="GO:0005886">
    <property type="term" value="C:plasma membrane"/>
    <property type="evidence" value="ECO:0007669"/>
    <property type="project" value="TreeGrafter"/>
</dbReference>
<evidence type="ECO:0000256" key="3">
    <source>
        <dbReference type="ARBA" id="ARBA00022679"/>
    </source>
</evidence>
<evidence type="ECO:0000256" key="2">
    <source>
        <dbReference type="ARBA" id="ARBA00022597"/>
    </source>
</evidence>
<keyword evidence="6" id="KW-1133">Transmembrane helix</keyword>
<protein>
    <submittedName>
        <fullName evidence="8">Phosphotransferase system, EIIB</fullName>
    </submittedName>
</protein>
<keyword evidence="1" id="KW-0813">Transport</keyword>
<dbReference type="PANTHER" id="PTHR30009:SF4">
    <property type="entry name" value="PTS SYSTEM N-ACETYLGLUCOSAMINE-SPECIFIC EIICBA COMPONENT"/>
    <property type="match status" value="1"/>
</dbReference>
<dbReference type="PROSITE" id="PS51098">
    <property type="entry name" value="PTS_EIIB_TYPE_1"/>
    <property type="match status" value="1"/>
</dbReference>
<comment type="caution">
    <text evidence="5">Lacks conserved residue(s) required for the propagation of feature annotation.</text>
</comment>
<dbReference type="GO" id="GO:0008982">
    <property type="term" value="F:protein-N(PI)-phosphohistidine-sugar phosphotransferase activity"/>
    <property type="evidence" value="ECO:0007669"/>
    <property type="project" value="InterPro"/>
</dbReference>
<evidence type="ECO:0000259" key="7">
    <source>
        <dbReference type="PROSITE" id="PS51098"/>
    </source>
</evidence>
<keyword evidence="9" id="KW-1185">Reference proteome</keyword>
<dbReference type="PANTHER" id="PTHR30009">
    <property type="entry name" value="CYTOCHROME C-TYPE SYNTHESIS PROTEIN AND PTS TRANSMEMBRANE COMPONENT"/>
    <property type="match status" value="1"/>
</dbReference>
<keyword evidence="6" id="KW-0812">Transmembrane</keyword>
<dbReference type="Gene3D" id="3.30.1360.60">
    <property type="entry name" value="Glucose permease domain IIB"/>
    <property type="match status" value="1"/>
</dbReference>
<evidence type="ECO:0000256" key="4">
    <source>
        <dbReference type="ARBA" id="ARBA00022683"/>
    </source>
</evidence>
<dbReference type="RefSeq" id="WP_033163540.1">
    <property type="nucleotide sequence ID" value="NZ_CACVPP010000027.1"/>
</dbReference>
<evidence type="ECO:0000256" key="1">
    <source>
        <dbReference type="ARBA" id="ARBA00022448"/>
    </source>
</evidence>
<sequence length="108" mass="11614">MESYQIAIIAAVVVLAVVLFFVFKNRKKKDESPVDLDALFEALGGQDNVVSVEANGSKVKVVLKDNNVVNAEALKGLGATGVVSTSKATQIIFGKVSEDIVKYMKNRL</sequence>
<keyword evidence="6" id="KW-0472">Membrane</keyword>
<gene>
    <name evidence="8" type="ORF">SAMN04487834_10421</name>
</gene>
<keyword evidence="4" id="KW-0598">Phosphotransferase system</keyword>
<organism evidence="8 9">
    <name type="scientific">Sharpea azabuensis</name>
    <dbReference type="NCBI Taxonomy" id="322505"/>
    <lineage>
        <taxon>Bacteria</taxon>
        <taxon>Bacillati</taxon>
        <taxon>Bacillota</taxon>
        <taxon>Erysipelotrichia</taxon>
        <taxon>Erysipelotrichales</taxon>
        <taxon>Coprobacillaceae</taxon>
        <taxon>Sharpea</taxon>
    </lineage>
</organism>
<dbReference type="Proteomes" id="UP000183028">
    <property type="component" value="Unassembled WGS sequence"/>
</dbReference>
<dbReference type="EMBL" id="FNYK01000042">
    <property type="protein sequence ID" value="SEI98830.1"/>
    <property type="molecule type" value="Genomic_DNA"/>
</dbReference>
<dbReference type="InterPro" id="IPR050429">
    <property type="entry name" value="PTS_Glucose_EIICBA"/>
</dbReference>